<sequence>MSAFHYFLRSIVPLLGSGLLLLSACGDDKDDNDAPATGDGTVTWTHNGTTYTSTVYSVAVVDGADKIIVSGSSADMKNTVSLGLQGIGTKGAATYDLRKGSVLDNLPVGALTLTAGTTGVTYNSLYGPAVSNGTITVTQYDKAGQKISGTFSFTAGAMPNTSATGSQSVTSGSFSFTKFR</sequence>
<dbReference type="RefSeq" id="WP_243800018.1">
    <property type="nucleotide sequence ID" value="NZ_CP094669.1"/>
</dbReference>
<evidence type="ECO:0000313" key="2">
    <source>
        <dbReference type="EMBL" id="UOG75703.1"/>
    </source>
</evidence>
<name>A0ABY4CZX7_9BACT</name>
<reference evidence="2 3" key="1">
    <citation type="submission" date="2022-03" db="EMBL/GenBank/DDBJ databases">
        <title>Hymenobactersp. isolated from the air.</title>
        <authorList>
            <person name="Won M."/>
            <person name="Kwon S.-W."/>
        </authorList>
    </citation>
    <scope>NUCLEOTIDE SEQUENCE [LARGE SCALE GENOMIC DNA]</scope>
    <source>
        <strain evidence="2 3">KACC 21982</strain>
    </source>
</reference>
<dbReference type="Pfam" id="PF19765">
    <property type="entry name" value="DUF6252"/>
    <property type="match status" value="1"/>
</dbReference>
<proteinExistence type="predicted"/>
<evidence type="ECO:0000256" key="1">
    <source>
        <dbReference type="SAM" id="MobiDB-lite"/>
    </source>
</evidence>
<evidence type="ECO:0000313" key="3">
    <source>
        <dbReference type="Proteomes" id="UP000831113"/>
    </source>
</evidence>
<dbReference type="EMBL" id="CP094669">
    <property type="protein sequence ID" value="UOG75703.1"/>
    <property type="molecule type" value="Genomic_DNA"/>
</dbReference>
<gene>
    <name evidence="2" type="ORF">MTX78_03695</name>
</gene>
<organism evidence="2 3">
    <name type="scientific">Hymenobacter tibetensis</name>
    <dbReference type="NCBI Taxonomy" id="497967"/>
    <lineage>
        <taxon>Bacteria</taxon>
        <taxon>Pseudomonadati</taxon>
        <taxon>Bacteroidota</taxon>
        <taxon>Cytophagia</taxon>
        <taxon>Cytophagales</taxon>
        <taxon>Hymenobacteraceae</taxon>
        <taxon>Hymenobacter</taxon>
    </lineage>
</organism>
<dbReference type="Proteomes" id="UP000831113">
    <property type="component" value="Chromosome"/>
</dbReference>
<feature type="region of interest" description="Disordered" evidence="1">
    <location>
        <begin position="161"/>
        <end position="180"/>
    </location>
</feature>
<keyword evidence="3" id="KW-1185">Reference proteome</keyword>
<protein>
    <submittedName>
        <fullName evidence="2">DUF6252 family protein</fullName>
    </submittedName>
</protein>
<dbReference type="InterPro" id="IPR046219">
    <property type="entry name" value="DUF6252"/>
</dbReference>
<accession>A0ABY4CZX7</accession>